<evidence type="ECO:0000256" key="3">
    <source>
        <dbReference type="SAM" id="MobiDB-lite"/>
    </source>
</evidence>
<comment type="similarity">
    <text evidence="1">Belongs to the CCDC124 family.</text>
</comment>
<name>A0A7S1D7G3_CYCTE</name>
<accession>A0A7S1D7G3</accession>
<dbReference type="GO" id="GO:0006366">
    <property type="term" value="P:transcription by RNA polymerase II"/>
    <property type="evidence" value="ECO:0007669"/>
    <property type="project" value="TreeGrafter"/>
</dbReference>
<keyword evidence="2" id="KW-0175">Coiled coil</keyword>
<protein>
    <recommendedName>
        <fullName evidence="4">Coiled-coil domain-containing protein</fullName>
    </recommendedName>
</protein>
<dbReference type="EMBL" id="HBFW01014730">
    <property type="protein sequence ID" value="CAD8938309.1"/>
    <property type="molecule type" value="Transcribed_RNA"/>
</dbReference>
<feature type="compositionally biased region" description="Basic and acidic residues" evidence="3">
    <location>
        <begin position="39"/>
        <end position="68"/>
    </location>
</feature>
<gene>
    <name evidence="5" type="ORF">CTEN0397_LOCUS9372</name>
</gene>
<organism evidence="5">
    <name type="scientific">Cyclophora tenuis</name>
    <name type="common">Marine diatom</name>
    <dbReference type="NCBI Taxonomy" id="216820"/>
    <lineage>
        <taxon>Eukaryota</taxon>
        <taxon>Sar</taxon>
        <taxon>Stramenopiles</taxon>
        <taxon>Ochrophyta</taxon>
        <taxon>Bacillariophyta</taxon>
        <taxon>Fragilariophyceae</taxon>
        <taxon>Fragilariophycidae</taxon>
        <taxon>Cyclophorales</taxon>
        <taxon>Cyclophoraceae</taxon>
        <taxon>Cyclophora</taxon>
    </lineage>
</organism>
<evidence type="ECO:0000259" key="4">
    <source>
        <dbReference type="Pfam" id="PF06244"/>
    </source>
</evidence>
<dbReference type="PANTHER" id="PTHR21680">
    <property type="entry name" value="COILED-COIL DOMAIN-CONTAINING PROTEIN 124"/>
    <property type="match status" value="1"/>
</dbReference>
<reference evidence="5" key="1">
    <citation type="submission" date="2021-01" db="EMBL/GenBank/DDBJ databases">
        <authorList>
            <person name="Corre E."/>
            <person name="Pelletier E."/>
            <person name="Niang G."/>
            <person name="Scheremetjew M."/>
            <person name="Finn R."/>
            <person name="Kale V."/>
            <person name="Holt S."/>
            <person name="Cochrane G."/>
            <person name="Meng A."/>
            <person name="Brown T."/>
            <person name="Cohen L."/>
        </authorList>
    </citation>
    <scope>NUCLEOTIDE SEQUENCE</scope>
    <source>
        <strain evidence="5">ECT3854</strain>
    </source>
</reference>
<dbReference type="Pfam" id="PF06244">
    <property type="entry name" value="Ccdc124"/>
    <property type="match status" value="1"/>
</dbReference>
<dbReference type="GO" id="GO:0003713">
    <property type="term" value="F:transcription coactivator activity"/>
    <property type="evidence" value="ECO:0007669"/>
    <property type="project" value="TreeGrafter"/>
</dbReference>
<dbReference type="AlphaFoldDB" id="A0A7S1D7G3"/>
<dbReference type="InterPro" id="IPR010422">
    <property type="entry name" value="Ccdc124/Oxs1"/>
</dbReference>
<evidence type="ECO:0000256" key="2">
    <source>
        <dbReference type="ARBA" id="ARBA00023054"/>
    </source>
</evidence>
<proteinExistence type="inferred from homology"/>
<evidence type="ECO:0000256" key="1">
    <source>
        <dbReference type="ARBA" id="ARBA00008296"/>
    </source>
</evidence>
<dbReference type="GO" id="GO:0005634">
    <property type="term" value="C:nucleus"/>
    <property type="evidence" value="ECO:0007669"/>
    <property type="project" value="TreeGrafter"/>
</dbReference>
<feature type="region of interest" description="Disordered" evidence="3">
    <location>
        <begin position="1"/>
        <end position="99"/>
    </location>
</feature>
<feature type="domain" description="Coiled-coil" evidence="4">
    <location>
        <begin position="91"/>
        <end position="164"/>
    </location>
</feature>
<dbReference type="PANTHER" id="PTHR21680:SF0">
    <property type="entry name" value="COILED-COIL DOMAIN-CONTAINING PROTEIN 124"/>
    <property type="match status" value="1"/>
</dbReference>
<evidence type="ECO:0000313" key="5">
    <source>
        <dbReference type="EMBL" id="CAD8938309.1"/>
    </source>
</evidence>
<dbReference type="InterPro" id="IPR054414">
    <property type="entry name" value="Ccdc124/Oxs1_C"/>
</dbReference>
<sequence length="168" mass="18614">MAAEEAELGSGGKVKVPGLSKKGKKKNDLSLLEDALVSEAEKKSKSKKRADQLRKEKEAEIQKRKQSEEEPVDPLLQNTNQMLSGAVGREANKEAMESASGLDAALHSLDVGAASDVKRRKALYLAFEEKMLPVVKEENPGLRLTQYKEKIFNLWKKSPENPANRKDV</sequence>